<feature type="signal peptide" evidence="1">
    <location>
        <begin position="1"/>
        <end position="20"/>
    </location>
</feature>
<protein>
    <recommendedName>
        <fullName evidence="2">Beta-carotene isomerase D27-like C-terminal domain-containing protein</fullName>
    </recommendedName>
</protein>
<organism evidence="3 4">
    <name type="scientific">Fistulifera solaris</name>
    <name type="common">Oleaginous diatom</name>
    <dbReference type="NCBI Taxonomy" id="1519565"/>
    <lineage>
        <taxon>Eukaryota</taxon>
        <taxon>Sar</taxon>
        <taxon>Stramenopiles</taxon>
        <taxon>Ochrophyta</taxon>
        <taxon>Bacillariophyta</taxon>
        <taxon>Bacillariophyceae</taxon>
        <taxon>Bacillariophycidae</taxon>
        <taxon>Naviculales</taxon>
        <taxon>Naviculaceae</taxon>
        <taxon>Fistulifera</taxon>
    </lineage>
</organism>
<dbReference type="GO" id="GO:0005506">
    <property type="term" value="F:iron ion binding"/>
    <property type="evidence" value="ECO:0007669"/>
    <property type="project" value="InterPro"/>
</dbReference>
<dbReference type="Proteomes" id="UP000198406">
    <property type="component" value="Unassembled WGS sequence"/>
</dbReference>
<accession>A0A1Z5J891</accession>
<dbReference type="InterPro" id="IPR038938">
    <property type="entry name" value="D27-like"/>
</dbReference>
<dbReference type="OrthoDB" id="416096at2759"/>
<dbReference type="InterPro" id="IPR025114">
    <property type="entry name" value="D27-like_C"/>
</dbReference>
<dbReference type="InParanoid" id="A0A1Z5J891"/>
<gene>
    <name evidence="3" type="ORF">FisN_3Lh404</name>
</gene>
<proteinExistence type="predicted"/>
<dbReference type="EMBL" id="BDSP01000016">
    <property type="protein sequence ID" value="GAX10207.1"/>
    <property type="molecule type" value="Genomic_DNA"/>
</dbReference>
<dbReference type="PANTHER" id="PTHR33591:SF2">
    <property type="entry name" value="BETA-CAROTENE ISOMERASE D27"/>
    <property type="match status" value="1"/>
</dbReference>
<comment type="caution">
    <text evidence="3">The sequence shown here is derived from an EMBL/GenBank/DDBJ whole genome shotgun (WGS) entry which is preliminary data.</text>
</comment>
<dbReference type="AlphaFoldDB" id="A0A1Z5J891"/>
<feature type="chain" id="PRO_5013391994" description="Beta-carotene isomerase D27-like C-terminal domain-containing protein" evidence="1">
    <location>
        <begin position="21"/>
        <end position="273"/>
    </location>
</feature>
<reference evidence="3 4" key="1">
    <citation type="journal article" date="2015" name="Plant Cell">
        <title>Oil accumulation by the oleaginous diatom Fistulifera solaris as revealed by the genome and transcriptome.</title>
        <authorList>
            <person name="Tanaka T."/>
            <person name="Maeda Y."/>
            <person name="Veluchamy A."/>
            <person name="Tanaka M."/>
            <person name="Abida H."/>
            <person name="Marechal E."/>
            <person name="Bowler C."/>
            <person name="Muto M."/>
            <person name="Sunaga Y."/>
            <person name="Tanaka M."/>
            <person name="Yoshino T."/>
            <person name="Taniguchi T."/>
            <person name="Fukuda Y."/>
            <person name="Nemoto M."/>
            <person name="Matsumoto M."/>
            <person name="Wong P.S."/>
            <person name="Aburatani S."/>
            <person name="Fujibuchi W."/>
        </authorList>
    </citation>
    <scope>NUCLEOTIDE SEQUENCE [LARGE SCALE GENOMIC DNA]</scope>
    <source>
        <strain evidence="3 4">JPCC DA0580</strain>
    </source>
</reference>
<name>A0A1Z5J891_FISSO</name>
<sequence length="273" mass="30283">MGVMLVHYLCTVILCGASNGFFVVSHTSRLNPIEFSAIRGPPMETKPDYEAIVGPLGRAVDNFFLDLFRQKLEENVGFGTNETGYAAIIDLTSKLNARYSDRKEIQRRAQKTLIDLFPSWLPGSYAVLFSKPLPKFSARMNAWATWWAGTWLMGECEINDITADGGEPGPAQGLLVKRCRFLEEAGCASVCVNSCKIPTQNFFLQEMGLPLTMEPNYETFECQFSFGKTPTPETELDAIGTPCLMRCPTAGALRELHSKSPNDSEVTSQCHLM</sequence>
<feature type="domain" description="Beta-carotene isomerase D27-like C-terminal" evidence="2">
    <location>
        <begin position="151"/>
        <end position="234"/>
    </location>
</feature>
<evidence type="ECO:0000256" key="1">
    <source>
        <dbReference type="SAM" id="SignalP"/>
    </source>
</evidence>
<evidence type="ECO:0000313" key="4">
    <source>
        <dbReference type="Proteomes" id="UP000198406"/>
    </source>
</evidence>
<evidence type="ECO:0000259" key="2">
    <source>
        <dbReference type="Pfam" id="PF13225"/>
    </source>
</evidence>
<keyword evidence="1" id="KW-0732">Signal</keyword>
<keyword evidence="4" id="KW-1185">Reference proteome</keyword>
<dbReference type="PANTHER" id="PTHR33591">
    <property type="entry name" value="BETA-CAROTENE ISOMERASE D27"/>
    <property type="match status" value="1"/>
</dbReference>
<evidence type="ECO:0000313" key="3">
    <source>
        <dbReference type="EMBL" id="GAX10207.1"/>
    </source>
</evidence>
<dbReference type="Pfam" id="PF13225">
    <property type="entry name" value="D27-like_C"/>
    <property type="match status" value="1"/>
</dbReference>